<evidence type="ECO:0000256" key="6">
    <source>
        <dbReference type="ARBA" id="ARBA00023163"/>
    </source>
</evidence>
<keyword evidence="9" id="KW-1185">Reference proteome</keyword>
<dbReference type="PROSITE" id="PS00675">
    <property type="entry name" value="SIGMA54_INTERACT_1"/>
    <property type="match status" value="1"/>
</dbReference>
<sequence length="340" mass="37830">MTTTEERVPQHSDVMCDSFEGIIGNSLPLRRTLDQVVTVASTDSTVLIEGETGTGKELIARAIHNLSPRSDQNYVRFNCAAIPLGLLESELFGYEKGAFTGAVVRKLGRFELSNGGTLFLDEIGDIPLELQAKLLRVLQEQEFERLGSNLTQKVDVRIVAATHRNLKQMVKEKQFRSDLFFRLSVFPIFVPPLRDRREDIPMLVRAFVGNYVRRMGRRVETIPEETMSALVEHDWPGNVRELQNFIERAVILSPGLVLRAPLEGLDRPGECISSAPKTLAQMEFDHILQAVKETDWVIGGPMGAATKLGLKRTTLIAKMRKLGVSRSNEAISCPASVSSS</sequence>
<keyword evidence="1" id="KW-0547">Nucleotide-binding</keyword>
<name>G8NUN9_GRAMM</name>
<feature type="domain" description="Sigma-54 factor interaction" evidence="7">
    <location>
        <begin position="22"/>
        <end position="251"/>
    </location>
</feature>
<dbReference type="Gene3D" id="1.10.8.60">
    <property type="match status" value="1"/>
</dbReference>
<dbReference type="FunFam" id="1.10.8.60:FF:000014">
    <property type="entry name" value="DNA-binding transcriptional regulator NtrC"/>
    <property type="match status" value="1"/>
</dbReference>
<dbReference type="InterPro" id="IPR025944">
    <property type="entry name" value="Sigma_54_int_dom_CS"/>
</dbReference>
<keyword evidence="3" id="KW-0805">Transcription regulation</keyword>
<dbReference type="AlphaFoldDB" id="G8NUN9"/>
<dbReference type="SUPFAM" id="SSF46689">
    <property type="entry name" value="Homeodomain-like"/>
    <property type="match status" value="1"/>
</dbReference>
<dbReference type="EMBL" id="CP003130">
    <property type="protein sequence ID" value="AEU36490.1"/>
    <property type="molecule type" value="Genomic_DNA"/>
</dbReference>
<dbReference type="SUPFAM" id="SSF52540">
    <property type="entry name" value="P-loop containing nucleoside triphosphate hydrolases"/>
    <property type="match status" value="1"/>
</dbReference>
<dbReference type="Gene3D" id="1.10.10.60">
    <property type="entry name" value="Homeodomain-like"/>
    <property type="match status" value="1"/>
</dbReference>
<dbReference type="eggNOG" id="COG3829">
    <property type="taxonomic scope" value="Bacteria"/>
</dbReference>
<keyword evidence="6" id="KW-0804">Transcription</keyword>
<dbReference type="CDD" id="cd00009">
    <property type="entry name" value="AAA"/>
    <property type="match status" value="1"/>
</dbReference>
<protein>
    <submittedName>
        <fullName evidence="8">Sigma54 specific transcriptional regulator, Fis family</fullName>
    </submittedName>
</protein>
<gene>
    <name evidence="8" type="ordered locus">AciX8_2166</name>
</gene>
<dbReference type="HOGENOM" id="CLU_000445_0_7_0"/>
<dbReference type="PANTHER" id="PTHR32071:SF123">
    <property type="entry name" value="DNA-BINDING TRANSCRIPTIONAL ACTIVATOR HYFR-RELATED"/>
    <property type="match status" value="1"/>
</dbReference>
<evidence type="ECO:0000256" key="2">
    <source>
        <dbReference type="ARBA" id="ARBA00022840"/>
    </source>
</evidence>
<dbReference type="Pfam" id="PF25601">
    <property type="entry name" value="AAA_lid_14"/>
    <property type="match status" value="1"/>
</dbReference>
<dbReference type="PROSITE" id="PS00688">
    <property type="entry name" value="SIGMA54_INTERACT_3"/>
    <property type="match status" value="1"/>
</dbReference>
<evidence type="ECO:0000259" key="7">
    <source>
        <dbReference type="PROSITE" id="PS50045"/>
    </source>
</evidence>
<dbReference type="STRING" id="682795.AciX8_2166"/>
<evidence type="ECO:0000256" key="1">
    <source>
        <dbReference type="ARBA" id="ARBA00022741"/>
    </source>
</evidence>
<dbReference type="FunFam" id="3.40.50.300:FF:000006">
    <property type="entry name" value="DNA-binding transcriptional regulator NtrC"/>
    <property type="match status" value="1"/>
</dbReference>
<proteinExistence type="predicted"/>
<dbReference type="Pfam" id="PF00158">
    <property type="entry name" value="Sigma54_activat"/>
    <property type="match status" value="1"/>
</dbReference>
<reference evidence="8 9" key="1">
    <citation type="submission" date="2011-11" db="EMBL/GenBank/DDBJ databases">
        <title>Complete sequence of Granulicella mallensis MP5ACTX8.</title>
        <authorList>
            <consortium name="US DOE Joint Genome Institute"/>
            <person name="Lucas S."/>
            <person name="Copeland A."/>
            <person name="Lapidus A."/>
            <person name="Cheng J.-F."/>
            <person name="Goodwin L."/>
            <person name="Pitluck S."/>
            <person name="Peters L."/>
            <person name="Lu M."/>
            <person name="Detter J.C."/>
            <person name="Han C."/>
            <person name="Tapia R."/>
            <person name="Land M."/>
            <person name="Hauser L."/>
            <person name="Kyrpides N."/>
            <person name="Ivanova N."/>
            <person name="Mikhailova N."/>
            <person name="Pagani I."/>
            <person name="Rawat S."/>
            <person name="Mannisto M."/>
            <person name="Haggblom M."/>
            <person name="Woyke T."/>
        </authorList>
    </citation>
    <scope>NUCLEOTIDE SEQUENCE [LARGE SCALE GENOMIC DNA]</scope>
    <source>
        <strain evidence="9">ATCC BAA-1857 / DSM 23137 / MP5ACTX8</strain>
    </source>
</reference>
<dbReference type="InterPro" id="IPR025662">
    <property type="entry name" value="Sigma_54_int_dom_ATP-bd_1"/>
</dbReference>
<organism evidence="8 9">
    <name type="scientific">Granulicella mallensis (strain ATCC BAA-1857 / DSM 23137 / MP5ACTX8)</name>
    <dbReference type="NCBI Taxonomy" id="682795"/>
    <lineage>
        <taxon>Bacteria</taxon>
        <taxon>Pseudomonadati</taxon>
        <taxon>Acidobacteriota</taxon>
        <taxon>Terriglobia</taxon>
        <taxon>Terriglobales</taxon>
        <taxon>Acidobacteriaceae</taxon>
        <taxon>Granulicella</taxon>
    </lineage>
</organism>
<dbReference type="Gene3D" id="3.40.50.300">
    <property type="entry name" value="P-loop containing nucleotide triphosphate hydrolases"/>
    <property type="match status" value="1"/>
</dbReference>
<dbReference type="RefSeq" id="WP_014265368.1">
    <property type="nucleotide sequence ID" value="NC_016631.1"/>
</dbReference>
<dbReference type="PANTHER" id="PTHR32071">
    <property type="entry name" value="TRANSCRIPTIONAL REGULATORY PROTEIN"/>
    <property type="match status" value="1"/>
</dbReference>
<dbReference type="PROSITE" id="PS00676">
    <property type="entry name" value="SIGMA54_INTERACT_2"/>
    <property type="match status" value="1"/>
</dbReference>
<evidence type="ECO:0000256" key="3">
    <source>
        <dbReference type="ARBA" id="ARBA00023015"/>
    </source>
</evidence>
<dbReference type="GO" id="GO:0043565">
    <property type="term" value="F:sequence-specific DNA binding"/>
    <property type="evidence" value="ECO:0007669"/>
    <property type="project" value="InterPro"/>
</dbReference>
<dbReference type="GO" id="GO:0006355">
    <property type="term" value="P:regulation of DNA-templated transcription"/>
    <property type="evidence" value="ECO:0007669"/>
    <property type="project" value="InterPro"/>
</dbReference>
<keyword evidence="2" id="KW-0067">ATP-binding</keyword>
<dbReference type="InterPro" id="IPR027417">
    <property type="entry name" value="P-loop_NTPase"/>
</dbReference>
<dbReference type="InterPro" id="IPR009057">
    <property type="entry name" value="Homeodomain-like_sf"/>
</dbReference>
<evidence type="ECO:0000256" key="5">
    <source>
        <dbReference type="ARBA" id="ARBA00023159"/>
    </source>
</evidence>
<dbReference type="InterPro" id="IPR058031">
    <property type="entry name" value="AAA_lid_NorR"/>
</dbReference>
<dbReference type="PROSITE" id="PS50045">
    <property type="entry name" value="SIGMA54_INTERACT_4"/>
    <property type="match status" value="1"/>
</dbReference>
<dbReference type="InterPro" id="IPR002078">
    <property type="entry name" value="Sigma_54_int"/>
</dbReference>
<dbReference type="KEGG" id="gma:AciX8_2166"/>
<evidence type="ECO:0000313" key="8">
    <source>
        <dbReference type="EMBL" id="AEU36490.1"/>
    </source>
</evidence>
<keyword evidence="4" id="KW-0238">DNA-binding</keyword>
<keyword evidence="5" id="KW-0010">Activator</keyword>
<dbReference type="InterPro" id="IPR003593">
    <property type="entry name" value="AAA+_ATPase"/>
</dbReference>
<dbReference type="GO" id="GO:0005524">
    <property type="term" value="F:ATP binding"/>
    <property type="evidence" value="ECO:0007669"/>
    <property type="project" value="UniProtKB-KW"/>
</dbReference>
<evidence type="ECO:0000313" key="9">
    <source>
        <dbReference type="Proteomes" id="UP000007113"/>
    </source>
</evidence>
<dbReference type="Proteomes" id="UP000007113">
    <property type="component" value="Chromosome"/>
</dbReference>
<dbReference type="InterPro" id="IPR025943">
    <property type="entry name" value="Sigma_54_int_dom_ATP-bd_2"/>
</dbReference>
<dbReference type="SMART" id="SM00382">
    <property type="entry name" value="AAA"/>
    <property type="match status" value="1"/>
</dbReference>
<accession>G8NUN9</accession>
<evidence type="ECO:0000256" key="4">
    <source>
        <dbReference type="ARBA" id="ARBA00023125"/>
    </source>
</evidence>